<feature type="domain" description="Protein translocase subunit SecDF P1" evidence="11">
    <location>
        <begin position="83"/>
        <end position="141"/>
    </location>
</feature>
<accession>A0A1G2R2P3</accession>
<dbReference type="Pfam" id="PF21760">
    <property type="entry name" value="SecD_1st"/>
    <property type="match status" value="1"/>
</dbReference>
<dbReference type="GO" id="GO:0015450">
    <property type="term" value="F:protein-transporting ATPase activity"/>
    <property type="evidence" value="ECO:0007669"/>
    <property type="project" value="InterPro"/>
</dbReference>
<feature type="domain" description="SecDF P1 head subdomain" evidence="12">
    <location>
        <begin position="169"/>
        <end position="264"/>
    </location>
</feature>
<evidence type="ECO:0000256" key="5">
    <source>
        <dbReference type="ARBA" id="ARBA00022927"/>
    </source>
</evidence>
<dbReference type="PANTHER" id="PTHR30081">
    <property type="entry name" value="PROTEIN-EXPORT MEMBRANE PROTEIN SEC"/>
    <property type="match status" value="1"/>
</dbReference>
<dbReference type="Pfam" id="PF07549">
    <property type="entry name" value="Sec_GG"/>
    <property type="match status" value="1"/>
</dbReference>
<dbReference type="Proteomes" id="UP000176901">
    <property type="component" value="Unassembled WGS sequence"/>
</dbReference>
<evidence type="ECO:0000256" key="9">
    <source>
        <dbReference type="HAMAP-Rule" id="MF_01463"/>
    </source>
</evidence>
<dbReference type="GO" id="GO:0065002">
    <property type="term" value="P:intracellular protein transmembrane transport"/>
    <property type="evidence" value="ECO:0007669"/>
    <property type="project" value="UniProtKB-UniRule"/>
</dbReference>
<dbReference type="InterPro" id="IPR048634">
    <property type="entry name" value="SecD_SecF_C"/>
</dbReference>
<dbReference type="Pfam" id="PF02355">
    <property type="entry name" value="SecD_SecF_C"/>
    <property type="match status" value="1"/>
</dbReference>
<keyword evidence="2 9" id="KW-0813">Transport</keyword>
<dbReference type="NCBIfam" id="TIGR01129">
    <property type="entry name" value="secD"/>
    <property type="match status" value="1"/>
</dbReference>
<dbReference type="InterPro" id="IPR055344">
    <property type="entry name" value="SecD_SecF_C_bact"/>
</dbReference>
<reference evidence="13 14" key="1">
    <citation type="journal article" date="2016" name="Nat. Commun.">
        <title>Thousands of microbial genomes shed light on interconnected biogeochemical processes in an aquifer system.</title>
        <authorList>
            <person name="Anantharaman K."/>
            <person name="Brown C.T."/>
            <person name="Hug L.A."/>
            <person name="Sharon I."/>
            <person name="Castelle C.J."/>
            <person name="Probst A.J."/>
            <person name="Thomas B.C."/>
            <person name="Singh A."/>
            <person name="Wilkins M.J."/>
            <person name="Karaoz U."/>
            <person name="Brodie E.L."/>
            <person name="Williams K.H."/>
            <person name="Hubbard S.S."/>
            <person name="Banfield J.F."/>
        </authorList>
    </citation>
    <scope>NUCLEOTIDE SEQUENCE [LARGE SCALE GENOMIC DNA]</scope>
</reference>
<keyword evidence="5 9" id="KW-0653">Protein transport</keyword>
<evidence type="ECO:0000256" key="1">
    <source>
        <dbReference type="ARBA" id="ARBA00004651"/>
    </source>
</evidence>
<evidence type="ECO:0000259" key="10">
    <source>
        <dbReference type="Pfam" id="PF02355"/>
    </source>
</evidence>
<comment type="subcellular location">
    <subcellularLocation>
        <location evidence="1 9">Cell membrane</location>
        <topology evidence="1 9">Multi-pass membrane protein</topology>
    </subcellularLocation>
</comment>
<feature type="transmembrane region" description="Helical" evidence="9">
    <location>
        <begin position="388"/>
        <end position="404"/>
    </location>
</feature>
<evidence type="ECO:0000256" key="7">
    <source>
        <dbReference type="ARBA" id="ARBA00023010"/>
    </source>
</evidence>
<comment type="subunit">
    <text evidence="9">Forms a complex with SecF. Part of the essential Sec protein translocation apparatus which comprises SecA, SecYEG and auxiliary proteins SecDF. Other proteins may also be involved.</text>
</comment>
<dbReference type="Gene3D" id="3.30.70.3400">
    <property type="match status" value="1"/>
</dbReference>
<dbReference type="InterPro" id="IPR022646">
    <property type="entry name" value="SecD/SecF_CS"/>
</dbReference>
<evidence type="ECO:0000259" key="12">
    <source>
        <dbReference type="Pfam" id="PF22599"/>
    </source>
</evidence>
<name>A0A1G2R2P3_9BACT</name>
<dbReference type="GO" id="GO:0006605">
    <property type="term" value="P:protein targeting"/>
    <property type="evidence" value="ECO:0007669"/>
    <property type="project" value="UniProtKB-UniRule"/>
</dbReference>
<evidence type="ECO:0000256" key="8">
    <source>
        <dbReference type="ARBA" id="ARBA00023136"/>
    </source>
</evidence>
<dbReference type="Gene3D" id="1.20.1640.10">
    <property type="entry name" value="Multidrug efflux transporter AcrB transmembrane domain"/>
    <property type="match status" value="1"/>
</dbReference>
<dbReference type="InterPro" id="IPR048631">
    <property type="entry name" value="SecD_1st"/>
</dbReference>
<feature type="transmembrane region" description="Helical" evidence="9">
    <location>
        <begin position="310"/>
        <end position="330"/>
    </location>
</feature>
<evidence type="ECO:0000313" key="14">
    <source>
        <dbReference type="Proteomes" id="UP000176901"/>
    </source>
</evidence>
<comment type="similarity">
    <text evidence="9">Belongs to the SecD/SecF family. SecD subfamily.</text>
</comment>
<evidence type="ECO:0000313" key="13">
    <source>
        <dbReference type="EMBL" id="OHA67106.1"/>
    </source>
</evidence>
<evidence type="ECO:0000259" key="11">
    <source>
        <dbReference type="Pfam" id="PF21760"/>
    </source>
</evidence>
<dbReference type="GO" id="GO:0043952">
    <property type="term" value="P:protein transport by the Sec complex"/>
    <property type="evidence" value="ECO:0007669"/>
    <property type="project" value="UniProtKB-UniRule"/>
</dbReference>
<dbReference type="AlphaFoldDB" id="A0A1G2R2P3"/>
<keyword evidence="4 9" id="KW-0812">Transmembrane</keyword>
<feature type="transmembrane region" description="Helical" evidence="9">
    <location>
        <begin position="410"/>
        <end position="428"/>
    </location>
</feature>
<gene>
    <name evidence="9" type="primary">secD</name>
    <name evidence="13" type="ORF">A3C82_02540</name>
</gene>
<dbReference type="Gene3D" id="3.30.1360.200">
    <property type="match status" value="1"/>
</dbReference>
<sequence>MRKKRVYLIILALVVLGVGSALFVYPQYINGLLGKAGFLPSFIRIPEIPFQLGLDLQGGMHLVYQADLSQIQSGEYDSAMAGLRDVIERRVNLFGVKEPLVQVEGSDKEQRLIVELAGVLDFQEATRLIGQTPYLEFAEQKENYEEVIANNQKVVEAQEGNIENPFASTPLTGRYLDKAELSFDSITQESQVQLQFNEEGAKLFEELTKKNVGRPLAIFLDGQLLSAPTVQEPIAGGKAQITGQFSIEEARQIVRDLNAGALPVPITLLSQQNVGASLGHDSLVKSLNAGMIGLLAIVLFMILVYRVPGLFACLALLLYLALLLALFKIIPVTLTLAGIAGVILSVGMAVDANVLIFSRMREEVKEGKGYLVAMEEGFARAWPSIRDGNLTTLFVALILFWFGSSFVQGFALTLSLGIVLSMFSAIVATRNFMRIFAGTFFEKLTWLWK</sequence>
<dbReference type="HAMAP" id="MF_01463_B">
    <property type="entry name" value="SecD_B"/>
    <property type="match status" value="1"/>
</dbReference>
<dbReference type="Pfam" id="PF22599">
    <property type="entry name" value="SecDF_P1_head"/>
    <property type="match status" value="1"/>
</dbReference>
<dbReference type="GO" id="GO:0005886">
    <property type="term" value="C:plasma membrane"/>
    <property type="evidence" value="ECO:0007669"/>
    <property type="project" value="UniProtKB-SubCell"/>
</dbReference>
<dbReference type="InterPro" id="IPR005791">
    <property type="entry name" value="SecD"/>
</dbReference>
<dbReference type="NCBIfam" id="TIGR00916">
    <property type="entry name" value="2A0604s01"/>
    <property type="match status" value="1"/>
</dbReference>
<proteinExistence type="inferred from homology"/>
<dbReference type="PANTHER" id="PTHR30081:SF1">
    <property type="entry name" value="PROTEIN TRANSLOCASE SUBUNIT SECD"/>
    <property type="match status" value="1"/>
</dbReference>
<feature type="transmembrane region" description="Helical" evidence="9">
    <location>
        <begin position="336"/>
        <end position="358"/>
    </location>
</feature>
<organism evidence="13 14">
    <name type="scientific">Candidatus Wildermuthbacteria bacterium RIFCSPHIGHO2_02_FULL_47_12</name>
    <dbReference type="NCBI Taxonomy" id="1802451"/>
    <lineage>
        <taxon>Bacteria</taxon>
        <taxon>Candidatus Wildermuthiibacteriota</taxon>
    </lineage>
</organism>
<dbReference type="InterPro" id="IPR022813">
    <property type="entry name" value="SecD/SecF_arch_bac"/>
</dbReference>
<comment type="caution">
    <text evidence="13">The sequence shown here is derived from an EMBL/GenBank/DDBJ whole genome shotgun (WGS) entry which is preliminary data.</text>
</comment>
<feature type="domain" description="Protein export membrane protein SecD/SecF C-terminal" evidence="10">
    <location>
        <begin position="267"/>
        <end position="432"/>
    </location>
</feature>
<comment type="function">
    <text evidence="9">Part of the Sec protein translocase complex. Interacts with the SecYEG preprotein conducting channel. SecDF uses the proton motive force (PMF) to complete protein translocation after the ATP-dependent function of SecA.</text>
</comment>
<keyword evidence="7 9" id="KW-0811">Translocation</keyword>
<comment type="caution">
    <text evidence="9">Lacks conserved residue(s) required for the propagation of feature annotation.</text>
</comment>
<evidence type="ECO:0000256" key="6">
    <source>
        <dbReference type="ARBA" id="ARBA00022989"/>
    </source>
</evidence>
<keyword evidence="6 9" id="KW-1133">Transmembrane helix</keyword>
<protein>
    <recommendedName>
        <fullName evidence="9">Protein translocase subunit SecD</fullName>
    </recommendedName>
</protein>
<evidence type="ECO:0000256" key="4">
    <source>
        <dbReference type="ARBA" id="ARBA00022692"/>
    </source>
</evidence>
<dbReference type="STRING" id="1802451.A3C82_02540"/>
<evidence type="ECO:0000256" key="3">
    <source>
        <dbReference type="ARBA" id="ARBA00022475"/>
    </source>
</evidence>
<evidence type="ECO:0000256" key="2">
    <source>
        <dbReference type="ARBA" id="ARBA00022448"/>
    </source>
</evidence>
<dbReference type="SUPFAM" id="SSF82866">
    <property type="entry name" value="Multidrug efflux transporter AcrB transmembrane domain"/>
    <property type="match status" value="1"/>
</dbReference>
<keyword evidence="8 9" id="KW-0472">Membrane</keyword>
<dbReference type="EMBL" id="MHTW01000018">
    <property type="protein sequence ID" value="OHA67106.1"/>
    <property type="molecule type" value="Genomic_DNA"/>
</dbReference>
<feature type="transmembrane region" description="Helical" evidence="9">
    <location>
        <begin position="287"/>
        <end position="305"/>
    </location>
</feature>
<keyword evidence="3 9" id="KW-1003">Cell membrane</keyword>
<dbReference type="InterPro" id="IPR054384">
    <property type="entry name" value="SecDF_P1_head"/>
</dbReference>